<evidence type="ECO:0000256" key="2">
    <source>
        <dbReference type="ARBA" id="ARBA00023315"/>
    </source>
</evidence>
<keyword evidence="2" id="KW-0012">Acyltransferase</keyword>
<dbReference type="InterPro" id="IPR016181">
    <property type="entry name" value="Acyl_CoA_acyltransferase"/>
</dbReference>
<dbReference type="CDD" id="cd04301">
    <property type="entry name" value="NAT_SF"/>
    <property type="match status" value="1"/>
</dbReference>
<dbReference type="KEGG" id="palb:EJC50_17130"/>
<evidence type="ECO:0000259" key="3">
    <source>
        <dbReference type="PROSITE" id="PS51186"/>
    </source>
</evidence>
<keyword evidence="1 4" id="KW-0808">Transferase</keyword>
<evidence type="ECO:0000256" key="1">
    <source>
        <dbReference type="ARBA" id="ARBA00022679"/>
    </source>
</evidence>
<evidence type="ECO:0000313" key="5">
    <source>
        <dbReference type="Proteomes" id="UP000272528"/>
    </source>
</evidence>
<dbReference type="PANTHER" id="PTHR43877">
    <property type="entry name" value="AMINOALKYLPHOSPHONATE N-ACETYLTRANSFERASE-RELATED-RELATED"/>
    <property type="match status" value="1"/>
</dbReference>
<dbReference type="GO" id="GO:0016747">
    <property type="term" value="F:acyltransferase activity, transferring groups other than amino-acyl groups"/>
    <property type="evidence" value="ECO:0007669"/>
    <property type="project" value="InterPro"/>
</dbReference>
<name>A0A3S9ADD0_9BACL</name>
<dbReference type="SUPFAM" id="SSF55729">
    <property type="entry name" value="Acyl-CoA N-acyltransferases (Nat)"/>
    <property type="match status" value="1"/>
</dbReference>
<dbReference type="RefSeq" id="WP_126020551.1">
    <property type="nucleotide sequence ID" value="NZ_CP034437.1"/>
</dbReference>
<dbReference type="OrthoDB" id="7365228at2"/>
<accession>A0A3S9ADD0</accession>
<gene>
    <name evidence="4" type="ORF">EJC50_17130</name>
</gene>
<evidence type="ECO:0000313" key="4">
    <source>
        <dbReference type="EMBL" id="AZN43753.1"/>
    </source>
</evidence>
<dbReference type="PANTHER" id="PTHR43877:SF2">
    <property type="entry name" value="AMINOALKYLPHOSPHONATE N-ACETYLTRANSFERASE-RELATED"/>
    <property type="match status" value="1"/>
</dbReference>
<feature type="domain" description="N-acetyltransferase" evidence="3">
    <location>
        <begin position="10"/>
        <end position="163"/>
    </location>
</feature>
<dbReference type="AlphaFoldDB" id="A0A3S9ADD0"/>
<protein>
    <submittedName>
        <fullName evidence="4">GNAT family N-acetyltransferase</fullName>
    </submittedName>
</protein>
<dbReference type="PROSITE" id="PS51186">
    <property type="entry name" value="GNAT"/>
    <property type="match status" value="1"/>
</dbReference>
<dbReference type="Gene3D" id="3.40.630.30">
    <property type="match status" value="1"/>
</dbReference>
<dbReference type="Proteomes" id="UP000272528">
    <property type="component" value="Chromosome"/>
</dbReference>
<keyword evidence="5" id="KW-1185">Reference proteome</keyword>
<sequence length="166" mass="18749">MNVVRNSSIQVLAPVSDDDKEWLRSLWITEWGGEDMVARGKRYVLQDVDAVIAWADGVRVGAATYRIGEHDGELTSLNSVAASQGIGSRLIAEVEEKIKQSGLHRICVITTNDNMDALRFYQRRGYRISAVYLGFVDEARKQKPTIPHVGYYDIPIRDEIELEKIL</sequence>
<dbReference type="Pfam" id="PF00583">
    <property type="entry name" value="Acetyltransf_1"/>
    <property type="match status" value="1"/>
</dbReference>
<dbReference type="EMBL" id="CP034437">
    <property type="protein sequence ID" value="AZN43753.1"/>
    <property type="molecule type" value="Genomic_DNA"/>
</dbReference>
<dbReference type="InterPro" id="IPR050832">
    <property type="entry name" value="Bact_Acetyltransf"/>
</dbReference>
<dbReference type="InterPro" id="IPR000182">
    <property type="entry name" value="GNAT_dom"/>
</dbReference>
<reference evidence="5" key="1">
    <citation type="submission" date="2018-12" db="EMBL/GenBank/DDBJ databases">
        <title>Genome sequence of Peanibacillus sp.</title>
        <authorList>
            <person name="Subramani G."/>
            <person name="Srinivasan S."/>
            <person name="Kim M.K."/>
        </authorList>
    </citation>
    <scope>NUCLEOTIDE SEQUENCE [LARGE SCALE GENOMIC DNA]</scope>
    <source>
        <strain evidence="5">18JY67-1</strain>
    </source>
</reference>
<organism evidence="4 5">
    <name type="scientific">Paenibacillus albus</name>
    <dbReference type="NCBI Taxonomy" id="2495582"/>
    <lineage>
        <taxon>Bacteria</taxon>
        <taxon>Bacillati</taxon>
        <taxon>Bacillota</taxon>
        <taxon>Bacilli</taxon>
        <taxon>Bacillales</taxon>
        <taxon>Paenibacillaceae</taxon>
        <taxon>Paenibacillus</taxon>
    </lineage>
</organism>
<proteinExistence type="predicted"/>